<reference evidence="2" key="1">
    <citation type="journal article" date="2020" name="mSystems">
        <title>Genome- and Community-Level Interaction Insights into Carbon Utilization and Element Cycling Functions of Hydrothermarchaeota in Hydrothermal Sediment.</title>
        <authorList>
            <person name="Zhou Z."/>
            <person name="Liu Y."/>
            <person name="Xu W."/>
            <person name="Pan J."/>
            <person name="Luo Z.H."/>
            <person name="Li M."/>
        </authorList>
    </citation>
    <scope>NUCLEOTIDE SEQUENCE [LARGE SCALE GENOMIC DNA]</scope>
    <source>
        <strain evidence="2">SpSt-97</strain>
    </source>
</reference>
<evidence type="ECO:0008006" key="3">
    <source>
        <dbReference type="Google" id="ProtNLM"/>
    </source>
</evidence>
<dbReference type="GO" id="GO:0042254">
    <property type="term" value="P:ribosome biogenesis"/>
    <property type="evidence" value="ECO:0007669"/>
    <property type="project" value="InterPro"/>
</dbReference>
<comment type="caution">
    <text evidence="2">The sequence shown here is derived from an EMBL/GenBank/DDBJ whole genome shotgun (WGS) entry which is preliminary data.</text>
</comment>
<dbReference type="SUPFAM" id="SSF50447">
    <property type="entry name" value="Translation proteins"/>
    <property type="match status" value="1"/>
</dbReference>
<dbReference type="Gene3D" id="2.40.10.230">
    <property type="entry name" value="Probable tRNA pseudouridine synthase domain"/>
    <property type="match status" value="1"/>
</dbReference>
<dbReference type="InterPro" id="IPR009000">
    <property type="entry name" value="Transl_B-barrel_sf"/>
</dbReference>
<name>A0A7C3YEB0_9EURY</name>
<dbReference type="InterPro" id="IPR007504">
    <property type="entry name" value="H/ACA_rnp_Gar1/Naf1"/>
</dbReference>
<evidence type="ECO:0000313" key="2">
    <source>
        <dbReference type="EMBL" id="HGE66258.1"/>
    </source>
</evidence>
<dbReference type="EMBL" id="DTPI01000028">
    <property type="protein sequence ID" value="HGE66258.1"/>
    <property type="molecule type" value="Genomic_DNA"/>
</dbReference>
<feature type="compositionally biased region" description="Basic residues" evidence="1">
    <location>
        <begin position="98"/>
        <end position="111"/>
    </location>
</feature>
<dbReference type="GO" id="GO:0001522">
    <property type="term" value="P:pseudouridine synthesis"/>
    <property type="evidence" value="ECO:0007669"/>
    <property type="project" value="InterPro"/>
</dbReference>
<gene>
    <name evidence="2" type="ORF">ENX77_03920</name>
</gene>
<evidence type="ECO:0000256" key="1">
    <source>
        <dbReference type="SAM" id="MobiDB-lite"/>
    </source>
</evidence>
<dbReference type="Pfam" id="PF04410">
    <property type="entry name" value="Gar1"/>
    <property type="match status" value="1"/>
</dbReference>
<organism evidence="2">
    <name type="scientific">Geoglobus ahangari</name>
    <dbReference type="NCBI Taxonomy" id="113653"/>
    <lineage>
        <taxon>Archaea</taxon>
        <taxon>Methanobacteriati</taxon>
        <taxon>Methanobacteriota</taxon>
        <taxon>Archaeoglobi</taxon>
        <taxon>Archaeoglobales</taxon>
        <taxon>Archaeoglobaceae</taxon>
        <taxon>Geoglobus</taxon>
    </lineage>
</organism>
<accession>A0A7C3YEB0</accession>
<dbReference type="AlphaFoldDB" id="A0A7C3YEB0"/>
<feature type="region of interest" description="Disordered" evidence="1">
    <location>
        <begin position="95"/>
        <end position="127"/>
    </location>
</feature>
<sequence length="127" mass="14261">MFKNISLSKTLYTHVTNSPFVLKLVGRILHISKMGNIIAKGDPKNLPRIGEEVYDSRMEKIGVVYDIIGSVNSPYIVVKPLKKKFVEDNLFTVVKNGRSGKGKGKGGRKRGKGEGNREKGNRKRRNY</sequence>
<protein>
    <recommendedName>
        <fullName evidence="3">H/ACA RNA-protein complex protein Gar1</fullName>
    </recommendedName>
</protein>
<proteinExistence type="predicted"/>
<dbReference type="InterPro" id="IPR038664">
    <property type="entry name" value="Gar1/Naf1_Cbf5-bd_sf"/>
</dbReference>